<name>A0A0L6UPT1_9BASI</name>
<comment type="caution">
    <text evidence="1">The sequence shown here is derived from an EMBL/GenBank/DDBJ whole genome shotgun (WGS) entry which is preliminary data.</text>
</comment>
<evidence type="ECO:0008006" key="3">
    <source>
        <dbReference type="Google" id="ProtNLM"/>
    </source>
</evidence>
<proteinExistence type="predicted"/>
<reference evidence="1 2" key="1">
    <citation type="submission" date="2015-08" db="EMBL/GenBank/DDBJ databases">
        <title>Next Generation Sequencing and Analysis of the Genome of Puccinia sorghi L Schw, the Causal Agent of Maize Common Rust.</title>
        <authorList>
            <person name="Rochi L."/>
            <person name="Burguener G."/>
            <person name="Darino M."/>
            <person name="Turjanski A."/>
            <person name="Kreff E."/>
            <person name="Dieguez M.J."/>
            <person name="Sacco F."/>
        </authorList>
    </citation>
    <scope>NUCLEOTIDE SEQUENCE [LARGE SCALE GENOMIC DNA]</scope>
    <source>
        <strain evidence="1 2">RO10H11247</strain>
    </source>
</reference>
<gene>
    <name evidence="1" type="ORF">VP01_436g9</name>
</gene>
<evidence type="ECO:0000313" key="1">
    <source>
        <dbReference type="EMBL" id="KNZ50534.1"/>
    </source>
</evidence>
<dbReference type="VEuPathDB" id="FungiDB:VP01_436g9"/>
<organism evidence="1 2">
    <name type="scientific">Puccinia sorghi</name>
    <dbReference type="NCBI Taxonomy" id="27349"/>
    <lineage>
        <taxon>Eukaryota</taxon>
        <taxon>Fungi</taxon>
        <taxon>Dikarya</taxon>
        <taxon>Basidiomycota</taxon>
        <taxon>Pucciniomycotina</taxon>
        <taxon>Pucciniomycetes</taxon>
        <taxon>Pucciniales</taxon>
        <taxon>Pucciniaceae</taxon>
        <taxon>Puccinia</taxon>
    </lineage>
</organism>
<keyword evidence="2" id="KW-1185">Reference proteome</keyword>
<dbReference type="EMBL" id="LAVV01009468">
    <property type="protein sequence ID" value="KNZ50534.1"/>
    <property type="molecule type" value="Genomic_DNA"/>
</dbReference>
<sequence>MIPTLSHVYFTGDPQEFDNFMYYISDALHEIKFESQKLAINWIARHFRFPDGENSMERSAFSFQWWIGLLKKNARAQGLPISHAVSVKDKYAIPELSSSQAFMGHLQESFGTGNALENMREAMYALSQGEQEIQRFNTQFNALVYGVDLTETERCKVYEDALNVELLSIAIKHTAWREAKTLDDKQDLAKSASFIKQKLDVIQARVDAENLKSGGQEDQEGIVLEPANFSPVNL</sequence>
<dbReference type="Proteomes" id="UP000037035">
    <property type="component" value="Unassembled WGS sequence"/>
</dbReference>
<dbReference type="AlphaFoldDB" id="A0A0L6UPT1"/>
<protein>
    <recommendedName>
        <fullName evidence="3">Retrotransposon gag domain-containing protein</fullName>
    </recommendedName>
</protein>
<evidence type="ECO:0000313" key="2">
    <source>
        <dbReference type="Proteomes" id="UP000037035"/>
    </source>
</evidence>
<accession>A0A0L6UPT1</accession>
<dbReference type="OrthoDB" id="2495163at2759"/>